<name>A0A495J7E1_9SPHI</name>
<comment type="caution">
    <text evidence="2">The sequence shown here is derived from an EMBL/GenBank/DDBJ whole genome shotgun (WGS) entry which is preliminary data.</text>
</comment>
<evidence type="ECO:0000313" key="3">
    <source>
        <dbReference type="Proteomes" id="UP000268007"/>
    </source>
</evidence>
<protein>
    <submittedName>
        <fullName evidence="2">Uncharacterized protein</fullName>
    </submittedName>
</protein>
<dbReference type="OrthoDB" id="655382at2"/>
<evidence type="ECO:0000313" key="2">
    <source>
        <dbReference type="EMBL" id="RKR84522.1"/>
    </source>
</evidence>
<dbReference type="RefSeq" id="WP_121200200.1">
    <property type="nucleotide sequence ID" value="NZ_RBKU01000001.1"/>
</dbReference>
<dbReference type="AlphaFoldDB" id="A0A495J7E1"/>
<keyword evidence="3" id="KW-1185">Reference proteome</keyword>
<proteinExistence type="predicted"/>
<feature type="chain" id="PRO_5019718327" evidence="1">
    <location>
        <begin position="27"/>
        <end position="241"/>
    </location>
</feature>
<dbReference type="EMBL" id="RBKU01000001">
    <property type="protein sequence ID" value="RKR84522.1"/>
    <property type="molecule type" value="Genomic_DNA"/>
</dbReference>
<sequence length="241" mass="27519">MNKTIKKIALLSFLSVTAINMGYGQAAKSDSLQYYASVASFYKIIGEQSPLYVGFEPIPYDPTVKGNVYLQDTLRFVNSQVNYGGIVYKNVPLVYDIYKGVLLSLLPNKVSQYNLVNEFVNYFNMDNHHYVRITGDTTNLKTGFYDELYNQKLRVLKKTEKIIQITSVEQHVEKYYSKNASFFLKKGNTYYSINSEGALISVLKDKKKELKQYIDTNNIKFKKDPAGSAKLLAAFYDSLTN</sequence>
<dbReference type="Proteomes" id="UP000268007">
    <property type="component" value="Unassembled WGS sequence"/>
</dbReference>
<feature type="signal peptide" evidence="1">
    <location>
        <begin position="1"/>
        <end position="26"/>
    </location>
</feature>
<keyword evidence="1" id="KW-0732">Signal</keyword>
<reference evidence="2 3" key="1">
    <citation type="submission" date="2018-10" db="EMBL/GenBank/DDBJ databases">
        <title>Genomic Encyclopedia of Archaeal and Bacterial Type Strains, Phase II (KMG-II): from individual species to whole genera.</title>
        <authorList>
            <person name="Goeker M."/>
        </authorList>
    </citation>
    <scope>NUCLEOTIDE SEQUENCE [LARGE SCALE GENOMIC DNA]</scope>
    <source>
        <strain evidence="2 3">DSM 18602</strain>
    </source>
</reference>
<organism evidence="2 3">
    <name type="scientific">Mucilaginibacter gracilis</name>
    <dbReference type="NCBI Taxonomy" id="423350"/>
    <lineage>
        <taxon>Bacteria</taxon>
        <taxon>Pseudomonadati</taxon>
        <taxon>Bacteroidota</taxon>
        <taxon>Sphingobacteriia</taxon>
        <taxon>Sphingobacteriales</taxon>
        <taxon>Sphingobacteriaceae</taxon>
        <taxon>Mucilaginibacter</taxon>
    </lineage>
</organism>
<accession>A0A495J7E1</accession>
<evidence type="ECO:0000256" key="1">
    <source>
        <dbReference type="SAM" id="SignalP"/>
    </source>
</evidence>
<gene>
    <name evidence="2" type="ORF">BDD43_4764</name>
</gene>